<comment type="subcellular location">
    <subcellularLocation>
        <location evidence="2">Cytoplasm</location>
    </subcellularLocation>
    <subcellularLocation>
        <location evidence="3">Endoplasmic reticulum membrane</location>
    </subcellularLocation>
    <subcellularLocation>
        <location evidence="1">Golgi apparatus membrane</location>
    </subcellularLocation>
</comment>
<dbReference type="Gene3D" id="2.60.40.1670">
    <property type="entry name" value="beta-sandwich domain of Sec23/24"/>
    <property type="match status" value="1"/>
</dbReference>
<feature type="compositionally biased region" description="Low complexity" evidence="12">
    <location>
        <begin position="180"/>
        <end position="195"/>
    </location>
</feature>
<proteinExistence type="inferred from homology"/>
<keyword evidence="19" id="KW-1185">Reference proteome</keyword>
<dbReference type="GO" id="GO:0006886">
    <property type="term" value="P:intracellular protein transport"/>
    <property type="evidence" value="ECO:0007669"/>
    <property type="project" value="InterPro"/>
</dbReference>
<feature type="domain" description="Sec23/Sec24 beta-sandwich" evidence="17">
    <location>
        <begin position="671"/>
        <end position="753"/>
    </location>
</feature>
<dbReference type="Gene3D" id="3.40.20.10">
    <property type="entry name" value="Severin"/>
    <property type="match status" value="1"/>
</dbReference>
<dbReference type="SUPFAM" id="SSF82919">
    <property type="entry name" value="Zn-finger domain of Sec23/24"/>
    <property type="match status" value="1"/>
</dbReference>
<dbReference type="Pfam" id="PF04815">
    <property type="entry name" value="Sec23_helical"/>
    <property type="match status" value="1"/>
</dbReference>
<feature type="compositionally biased region" description="Polar residues" evidence="12">
    <location>
        <begin position="65"/>
        <end position="75"/>
    </location>
</feature>
<dbReference type="InterPro" id="IPR029006">
    <property type="entry name" value="ADF-H/Gelsolin-like_dom_sf"/>
</dbReference>
<keyword evidence="8" id="KW-0931">ER-Golgi transport</keyword>
<dbReference type="Pfam" id="PF00626">
    <property type="entry name" value="Gelsolin"/>
    <property type="match status" value="1"/>
</dbReference>
<dbReference type="InterPro" id="IPR036174">
    <property type="entry name" value="Znf_Sec23_Sec24_sf"/>
</dbReference>
<dbReference type="OrthoDB" id="49016at2759"/>
<dbReference type="AlphaFoldDB" id="A0A9P6VU33"/>
<dbReference type="InterPro" id="IPR006900">
    <property type="entry name" value="Sec23/24_helical_dom"/>
</dbReference>
<evidence type="ECO:0000256" key="4">
    <source>
        <dbReference type="ARBA" id="ARBA00008334"/>
    </source>
</evidence>
<evidence type="ECO:0000256" key="8">
    <source>
        <dbReference type="ARBA" id="ARBA00022892"/>
    </source>
</evidence>
<dbReference type="GO" id="GO:0005789">
    <property type="term" value="C:endoplasmic reticulum membrane"/>
    <property type="evidence" value="ECO:0007669"/>
    <property type="project" value="UniProtKB-SubCell"/>
</dbReference>
<organism evidence="18 19">
    <name type="scientific">Rhodotorula mucilaginosa</name>
    <name type="common">Yeast</name>
    <name type="synonym">Rhodotorula rubra</name>
    <dbReference type="NCBI Taxonomy" id="5537"/>
    <lineage>
        <taxon>Eukaryota</taxon>
        <taxon>Fungi</taxon>
        <taxon>Dikarya</taxon>
        <taxon>Basidiomycota</taxon>
        <taxon>Pucciniomycotina</taxon>
        <taxon>Microbotryomycetes</taxon>
        <taxon>Sporidiobolales</taxon>
        <taxon>Sporidiobolaceae</taxon>
        <taxon>Rhodotorula</taxon>
    </lineage>
</organism>
<feature type="domain" description="Sec23/Sec24 trunk" evidence="15">
    <location>
        <begin position="418"/>
        <end position="663"/>
    </location>
</feature>
<feature type="compositionally biased region" description="Low complexity" evidence="12">
    <location>
        <begin position="17"/>
        <end position="31"/>
    </location>
</feature>
<dbReference type="InterPro" id="IPR007123">
    <property type="entry name" value="Gelsolin-like_dom"/>
</dbReference>
<protein>
    <submittedName>
        <fullName evidence="18">COPII subunit</fullName>
    </submittedName>
</protein>
<keyword evidence="7" id="KW-0256">Endoplasmic reticulum</keyword>
<feature type="compositionally biased region" description="Low complexity" evidence="12">
    <location>
        <begin position="162"/>
        <end position="173"/>
    </location>
</feature>
<comment type="similarity">
    <text evidence="4">Belongs to the SEC23/SEC24 family. SEC24 subfamily.</text>
</comment>
<dbReference type="SUPFAM" id="SSF53300">
    <property type="entry name" value="vWA-like"/>
    <property type="match status" value="1"/>
</dbReference>
<name>A0A9P6VU33_RHOMI</name>
<sequence>MASQAMPHPPLPPGWRSEWSVSSPSSANSASGRQQYNFPALAPLPPPGQRPFPGARHGVHASVSGPMQTSPTKSMNGYPGPRPTAASPLRPPVIPPFGRGSPAPPPPPDPYAFNNKPTPPPQPPQQPQEDSLGALPSAAGNRRPGRRQYARETSAYLASDLAGAPSNAPPTAAAGGGGHAHTQSAFFSPASASAAMGGGVPPAPAADFAPQPGFNGGAPPTAPMQQPGVPAMTNQFAQMGFNHGQNAPRPAHDTHTINLVNLPLNPLELMTTMPPEINLPPNASFSQSPTRNADPSYQRSTLNAIPTTNSLLQKSKIPLALILTPYRSLKPGDPEVPVVSDTVIARCRRCRTYINPYVTFIEGGQRWKCCMCNLSNEVPQLFDWDQDKNEPADRYARHELNSSVVEFVAPTEYMVRAPQPPIYVFVMDVSYSAISTGMVATAARTLLESLDRIPNADDRTKISLICVDSCLHFFTLPEGSSEPSMLVVGDLDDVFLPKPNDILVNLVEAKAGIENLLTRLNDMFVETNNTGNALGAGLQAAYKLISHVGGKVVALSATLPNLGPGALKNREDSKVLGTTKESALLQAQTSWYKTFAIECSRSQVSVDMWLFSSAYTDVATLTNPAHRRAGGLPRYTGGQTYYYPSFNAARSEDALKFAHEFGTVISDPICLEAVMRVRASRGIRMSAFHGNFFVRSTDLLSLPAVPMDQSYAIEIQIEDPISAPFVVFQTAVLHTTAFGERRIRVVTLALPTTSSISELYSSVDQIALATLLANKAVERSNQSKLEDARDAVHNKLVEILGTYKATMTNSGSGASPQLVAGDNIKFLPLLMLGLLKNTALRHSTMIPPDVRAYSQALLTTMPSQLLVPYLHPVFYSLHNMPKECGTISEQGVVLPHPLPLTSERLERHGLFLIEDGQNIFLWVGRDAVNQLVLDVFDLPSYADLRSGKVSLGDRPFLETAGKLTQITPAPQGTLPILDNAFSQRVNAIIGKVREARRGPYYPHLYIVKEDGDPALRQWALSLLIEDRMETLPSYQQFINKLKDSINDKSF</sequence>
<evidence type="ECO:0000256" key="9">
    <source>
        <dbReference type="ARBA" id="ARBA00022927"/>
    </source>
</evidence>
<dbReference type="InterPro" id="IPR006896">
    <property type="entry name" value="Sec23/24_trunk_dom"/>
</dbReference>
<dbReference type="Gene3D" id="1.20.120.730">
    <property type="entry name" value="Sec23/Sec24 helical domain"/>
    <property type="match status" value="1"/>
</dbReference>
<keyword evidence="6" id="KW-0963">Cytoplasm</keyword>
<dbReference type="Pfam" id="PF08033">
    <property type="entry name" value="Sec23_BS"/>
    <property type="match status" value="1"/>
</dbReference>
<feature type="domain" description="Zinc finger Sec23/Sec24-type" evidence="14">
    <location>
        <begin position="344"/>
        <end position="380"/>
    </location>
</feature>
<dbReference type="EMBL" id="PUHQ01000176">
    <property type="protein sequence ID" value="KAG0653790.1"/>
    <property type="molecule type" value="Genomic_DNA"/>
</dbReference>
<dbReference type="SUPFAM" id="SSF81811">
    <property type="entry name" value="Helical domain of Sec23/24"/>
    <property type="match status" value="1"/>
</dbReference>
<feature type="domain" description="Sec23/Sec24 helical" evidence="16">
    <location>
        <begin position="764"/>
        <end position="867"/>
    </location>
</feature>
<dbReference type="Pfam" id="PF04810">
    <property type="entry name" value="zf-Sec23_Sec24"/>
    <property type="match status" value="1"/>
</dbReference>
<dbReference type="InterPro" id="IPR006895">
    <property type="entry name" value="Znf_Sec23_Sec24"/>
</dbReference>
<evidence type="ECO:0000256" key="6">
    <source>
        <dbReference type="ARBA" id="ARBA00022490"/>
    </source>
</evidence>
<evidence type="ECO:0000259" key="17">
    <source>
        <dbReference type="Pfam" id="PF08033"/>
    </source>
</evidence>
<dbReference type="InterPro" id="IPR050550">
    <property type="entry name" value="SEC23_SEC24_subfamily"/>
</dbReference>
<evidence type="ECO:0000256" key="3">
    <source>
        <dbReference type="ARBA" id="ARBA00004586"/>
    </source>
</evidence>
<comment type="caution">
    <text evidence="18">The sequence shown here is derived from an EMBL/GenBank/DDBJ whole genome shotgun (WGS) entry which is preliminary data.</text>
</comment>
<dbReference type="InterPro" id="IPR036180">
    <property type="entry name" value="Gelsolin-like_dom_sf"/>
</dbReference>
<keyword evidence="9" id="KW-0653">Protein transport</keyword>
<dbReference type="GO" id="GO:0070971">
    <property type="term" value="C:endoplasmic reticulum exit site"/>
    <property type="evidence" value="ECO:0007669"/>
    <property type="project" value="TreeGrafter"/>
</dbReference>
<gene>
    <name evidence="18" type="primary">SEC24</name>
    <name evidence="18" type="ORF">C6P46_002213</name>
</gene>
<feature type="region of interest" description="Disordered" evidence="12">
    <location>
        <begin position="161"/>
        <end position="227"/>
    </location>
</feature>
<evidence type="ECO:0000256" key="5">
    <source>
        <dbReference type="ARBA" id="ARBA00022448"/>
    </source>
</evidence>
<reference evidence="18 19" key="1">
    <citation type="submission" date="2020-11" db="EMBL/GenBank/DDBJ databases">
        <title>Kefir isolates.</title>
        <authorList>
            <person name="Marcisauskas S."/>
            <person name="Kim Y."/>
            <person name="Blasche S."/>
        </authorList>
    </citation>
    <scope>NUCLEOTIDE SEQUENCE [LARGE SCALE GENOMIC DNA]</scope>
    <source>
        <strain evidence="18 19">KR</strain>
    </source>
</reference>
<feature type="compositionally biased region" description="Pro residues" evidence="12">
    <location>
        <begin position="117"/>
        <end position="126"/>
    </location>
</feature>
<evidence type="ECO:0000256" key="12">
    <source>
        <dbReference type="SAM" id="MobiDB-lite"/>
    </source>
</evidence>
<dbReference type="GO" id="GO:0008270">
    <property type="term" value="F:zinc ion binding"/>
    <property type="evidence" value="ECO:0007669"/>
    <property type="project" value="InterPro"/>
</dbReference>
<evidence type="ECO:0000259" key="13">
    <source>
        <dbReference type="Pfam" id="PF00626"/>
    </source>
</evidence>
<keyword evidence="10" id="KW-0333">Golgi apparatus</keyword>
<dbReference type="GO" id="GO:0030127">
    <property type="term" value="C:COPII vesicle coat"/>
    <property type="evidence" value="ECO:0007669"/>
    <property type="project" value="InterPro"/>
</dbReference>
<dbReference type="SUPFAM" id="SSF82754">
    <property type="entry name" value="C-terminal, gelsolin-like domain of Sec23/24"/>
    <property type="match status" value="1"/>
</dbReference>
<dbReference type="Pfam" id="PF04811">
    <property type="entry name" value="Sec23_trunk"/>
    <property type="match status" value="1"/>
</dbReference>
<dbReference type="Gene3D" id="3.40.50.410">
    <property type="entry name" value="von Willebrand factor, type A domain"/>
    <property type="match status" value="1"/>
</dbReference>
<dbReference type="Proteomes" id="UP000777482">
    <property type="component" value="Unassembled WGS sequence"/>
</dbReference>
<dbReference type="GO" id="GO:0090110">
    <property type="term" value="P:COPII-coated vesicle cargo loading"/>
    <property type="evidence" value="ECO:0007669"/>
    <property type="project" value="TreeGrafter"/>
</dbReference>
<dbReference type="CDD" id="cd01479">
    <property type="entry name" value="Sec24-like"/>
    <property type="match status" value="1"/>
</dbReference>
<dbReference type="GO" id="GO:0000139">
    <property type="term" value="C:Golgi membrane"/>
    <property type="evidence" value="ECO:0007669"/>
    <property type="project" value="UniProtKB-SubCell"/>
</dbReference>
<dbReference type="InterPro" id="IPR012990">
    <property type="entry name" value="Beta-sandwich_Sec23_24"/>
</dbReference>
<evidence type="ECO:0000259" key="14">
    <source>
        <dbReference type="Pfam" id="PF04810"/>
    </source>
</evidence>
<feature type="region of interest" description="Disordered" evidence="12">
    <location>
        <begin position="1"/>
        <end position="149"/>
    </location>
</feature>
<accession>A0A9P6VU33</accession>
<dbReference type="GO" id="GO:0000149">
    <property type="term" value="F:SNARE binding"/>
    <property type="evidence" value="ECO:0007669"/>
    <property type="project" value="TreeGrafter"/>
</dbReference>
<dbReference type="InterPro" id="IPR041742">
    <property type="entry name" value="Sec24-like_trunk_dom"/>
</dbReference>
<evidence type="ECO:0000313" key="19">
    <source>
        <dbReference type="Proteomes" id="UP000777482"/>
    </source>
</evidence>
<dbReference type="PANTHER" id="PTHR13803">
    <property type="entry name" value="SEC24-RELATED PROTEIN"/>
    <property type="match status" value="1"/>
</dbReference>
<dbReference type="InterPro" id="IPR036175">
    <property type="entry name" value="Sec23/24_helical_dom_sf"/>
</dbReference>
<dbReference type="PANTHER" id="PTHR13803:SF39">
    <property type="entry name" value="SECRETORY 24AB, ISOFORM A"/>
    <property type="match status" value="1"/>
</dbReference>
<keyword evidence="11" id="KW-0472">Membrane</keyword>
<dbReference type="Gene3D" id="2.30.30.380">
    <property type="entry name" value="Zn-finger domain of Sec23/24"/>
    <property type="match status" value="1"/>
</dbReference>
<dbReference type="InterPro" id="IPR036465">
    <property type="entry name" value="vWFA_dom_sf"/>
</dbReference>
<evidence type="ECO:0000256" key="2">
    <source>
        <dbReference type="ARBA" id="ARBA00004496"/>
    </source>
</evidence>
<evidence type="ECO:0000259" key="15">
    <source>
        <dbReference type="Pfam" id="PF04811"/>
    </source>
</evidence>
<evidence type="ECO:0000256" key="1">
    <source>
        <dbReference type="ARBA" id="ARBA00004394"/>
    </source>
</evidence>
<evidence type="ECO:0000256" key="10">
    <source>
        <dbReference type="ARBA" id="ARBA00023034"/>
    </source>
</evidence>
<evidence type="ECO:0000313" key="18">
    <source>
        <dbReference type="EMBL" id="KAG0653790.1"/>
    </source>
</evidence>
<evidence type="ECO:0000259" key="16">
    <source>
        <dbReference type="Pfam" id="PF04815"/>
    </source>
</evidence>
<evidence type="ECO:0000256" key="7">
    <source>
        <dbReference type="ARBA" id="ARBA00022824"/>
    </source>
</evidence>
<feature type="domain" description="Gelsolin-like" evidence="13">
    <location>
        <begin position="892"/>
        <end position="948"/>
    </location>
</feature>
<evidence type="ECO:0000256" key="11">
    <source>
        <dbReference type="ARBA" id="ARBA00023136"/>
    </source>
</evidence>
<dbReference type="SUPFAM" id="SSF81995">
    <property type="entry name" value="beta-sandwich domain of Sec23/24"/>
    <property type="match status" value="1"/>
</dbReference>
<keyword evidence="5" id="KW-0813">Transport</keyword>